<evidence type="ECO:0000313" key="5">
    <source>
        <dbReference type="Proteomes" id="UP000718281"/>
    </source>
</evidence>
<keyword evidence="1" id="KW-0472">Membrane</keyword>
<name>A0A934X5M8_9MICO</name>
<evidence type="ECO:0000256" key="1">
    <source>
        <dbReference type="SAM" id="Phobius"/>
    </source>
</evidence>
<comment type="caution">
    <text evidence="2">The sequence shown here is derived from an EMBL/GenBank/DDBJ whole genome shotgun (WGS) entry which is preliminary data.</text>
</comment>
<keyword evidence="1" id="KW-0812">Transmembrane</keyword>
<dbReference type="GO" id="GO:0016020">
    <property type="term" value="C:membrane"/>
    <property type="evidence" value="ECO:0007669"/>
    <property type="project" value="InterPro"/>
</dbReference>
<gene>
    <name evidence="2" type="ORF">IPF40_06005</name>
    <name evidence="3" type="ORF">IPI13_07235</name>
    <name evidence="4" type="ORF">IPP00_15830</name>
</gene>
<dbReference type="InterPro" id="IPR003425">
    <property type="entry name" value="CCB3/YggT"/>
</dbReference>
<sequence>MRGVWQVISTLLFIFFVFLIGRLVLDWVRVLARSWRPHGIVLVLAEAVYTVTDPPLRLVRKIVPSITLGSIRIDLAFIILFLLTSTLMSLQPF</sequence>
<dbReference type="Pfam" id="PF02325">
    <property type="entry name" value="CCB3_YggT"/>
    <property type="match status" value="1"/>
</dbReference>
<dbReference type="EMBL" id="JADJIB010000002">
    <property type="protein sequence ID" value="MBK7272959.1"/>
    <property type="molecule type" value="Genomic_DNA"/>
</dbReference>
<keyword evidence="1" id="KW-1133">Transmembrane helix</keyword>
<dbReference type="EMBL" id="JADKGK010000026">
    <property type="protein sequence ID" value="MBL0005371.1"/>
    <property type="molecule type" value="Genomic_DNA"/>
</dbReference>
<protein>
    <submittedName>
        <fullName evidence="2">YggT family protein</fullName>
    </submittedName>
</protein>
<accession>A0A934X5M8</accession>
<evidence type="ECO:0000313" key="4">
    <source>
        <dbReference type="EMBL" id="MBL0005371.1"/>
    </source>
</evidence>
<evidence type="ECO:0000313" key="2">
    <source>
        <dbReference type="EMBL" id="MBK6300609.1"/>
    </source>
</evidence>
<reference evidence="5 6" key="1">
    <citation type="submission" date="2020-10" db="EMBL/GenBank/DDBJ databases">
        <title>Connecting structure to function with the recovery of over 1000 high-quality activated sludge metagenome-assembled genomes encoding full-length rRNA genes using long-read sequencing.</title>
        <authorList>
            <person name="Singleton C.M."/>
            <person name="Petriglieri F."/>
            <person name="Kristensen J.M."/>
            <person name="Kirkegaard R.H."/>
            <person name="Michaelsen T.Y."/>
            <person name="Andersen M.H."/>
            <person name="Karst S.M."/>
            <person name="Dueholm M.S."/>
            <person name="Nielsen P.H."/>
            <person name="Albertsen M."/>
        </authorList>
    </citation>
    <scope>NUCLEOTIDE SEQUENCE [LARGE SCALE GENOMIC DNA]</scope>
    <source>
        <strain evidence="2">AalE_18-Q3-R2-46_BAT3C.188</strain>
        <strain evidence="3">Ega_18-Q3-R5-49_MAXAC.001</strain>
        <strain evidence="4">Ribe_18-Q3-R11-54_MAXAC.001</strain>
    </source>
</reference>
<dbReference type="EMBL" id="JADIXZ010000004">
    <property type="protein sequence ID" value="MBK6300609.1"/>
    <property type="molecule type" value="Genomic_DNA"/>
</dbReference>
<evidence type="ECO:0000313" key="6">
    <source>
        <dbReference type="Proteomes" id="UP000726105"/>
    </source>
</evidence>
<feature type="transmembrane region" description="Helical" evidence="1">
    <location>
        <begin position="6"/>
        <end position="25"/>
    </location>
</feature>
<dbReference type="Proteomes" id="UP000886632">
    <property type="component" value="Unassembled WGS sequence"/>
</dbReference>
<evidence type="ECO:0000313" key="3">
    <source>
        <dbReference type="EMBL" id="MBK7272959.1"/>
    </source>
</evidence>
<dbReference type="AlphaFoldDB" id="A0A934X5M8"/>
<organism evidence="2 5">
    <name type="scientific">Candidatus Phosphoribacter hodrii</name>
    <dbReference type="NCBI Taxonomy" id="2953743"/>
    <lineage>
        <taxon>Bacteria</taxon>
        <taxon>Bacillati</taxon>
        <taxon>Actinomycetota</taxon>
        <taxon>Actinomycetes</taxon>
        <taxon>Micrococcales</taxon>
        <taxon>Dermatophilaceae</taxon>
        <taxon>Candidatus Phosphoribacter</taxon>
    </lineage>
</organism>
<feature type="transmembrane region" description="Helical" evidence="1">
    <location>
        <begin position="71"/>
        <end position="90"/>
    </location>
</feature>
<proteinExistence type="predicted"/>
<dbReference type="Proteomes" id="UP000726105">
    <property type="component" value="Unassembled WGS sequence"/>
</dbReference>
<dbReference type="Proteomes" id="UP000718281">
    <property type="component" value="Unassembled WGS sequence"/>
</dbReference>